<dbReference type="InterPro" id="IPR013108">
    <property type="entry name" value="Amidohydro_3"/>
</dbReference>
<proteinExistence type="predicted"/>
<dbReference type="NCBIfam" id="NF006560">
    <property type="entry name" value="PRK09061.1"/>
    <property type="match status" value="1"/>
</dbReference>
<dbReference type="PANTHER" id="PTHR43668:SF2">
    <property type="entry name" value="ALLANTOINASE"/>
    <property type="match status" value="1"/>
</dbReference>
<dbReference type="SUPFAM" id="SSF51556">
    <property type="entry name" value="Metallo-dependent hydrolases"/>
    <property type="match status" value="1"/>
</dbReference>
<dbReference type="SUPFAM" id="SSF51338">
    <property type="entry name" value="Composite domain of metallo-dependent hydrolases"/>
    <property type="match status" value="1"/>
</dbReference>
<dbReference type="RefSeq" id="WP_271323537.1">
    <property type="nucleotide sequence ID" value="NZ_JAAGKO020000001.1"/>
</dbReference>
<evidence type="ECO:0000313" key="2">
    <source>
        <dbReference type="EMBL" id="MDI5961227.1"/>
    </source>
</evidence>
<dbReference type="Gene3D" id="3.20.20.140">
    <property type="entry name" value="Metal-dependent hydrolases"/>
    <property type="match status" value="1"/>
</dbReference>
<keyword evidence="3" id="KW-1185">Reference proteome</keyword>
<dbReference type="InterPro" id="IPR032466">
    <property type="entry name" value="Metal_Hydrolase"/>
</dbReference>
<reference evidence="2 3" key="1">
    <citation type="submission" date="2023-05" db="EMBL/GenBank/DDBJ databases">
        <title>Streptantibioticus silvisoli sp. nov., acidotolerant actinomycetes 1 from pine litter.</title>
        <authorList>
            <person name="Swiecimska M."/>
            <person name="Golinska P."/>
            <person name="Sangal V."/>
            <person name="Wachnowicz B."/>
            <person name="Goodfellow M."/>
        </authorList>
    </citation>
    <scope>NUCLEOTIDE SEQUENCE [LARGE SCALE GENOMIC DNA]</scope>
    <source>
        <strain evidence="2 3">SL54</strain>
    </source>
</reference>
<dbReference type="Proteomes" id="UP001156398">
    <property type="component" value="Unassembled WGS sequence"/>
</dbReference>
<comment type="caution">
    <text evidence="2">The sequence shown here is derived from an EMBL/GenBank/DDBJ whole genome shotgun (WGS) entry which is preliminary data.</text>
</comment>
<dbReference type="EMBL" id="JAAGKO020000001">
    <property type="protein sequence ID" value="MDI5961227.1"/>
    <property type="molecule type" value="Genomic_DNA"/>
</dbReference>
<evidence type="ECO:0000259" key="1">
    <source>
        <dbReference type="Pfam" id="PF07969"/>
    </source>
</evidence>
<dbReference type="InterPro" id="IPR050138">
    <property type="entry name" value="DHOase/Allantoinase_Hydrolase"/>
</dbReference>
<dbReference type="PANTHER" id="PTHR43668">
    <property type="entry name" value="ALLANTOINASE"/>
    <property type="match status" value="1"/>
</dbReference>
<dbReference type="Gene3D" id="2.30.40.10">
    <property type="entry name" value="Urease, subunit C, domain 1"/>
    <property type="match status" value="1"/>
</dbReference>
<evidence type="ECO:0000313" key="3">
    <source>
        <dbReference type="Proteomes" id="UP001156398"/>
    </source>
</evidence>
<gene>
    <name evidence="2" type="ORF">POF43_000550</name>
</gene>
<organism evidence="2 3">
    <name type="scientific">Streptantibioticus silvisoli</name>
    <dbReference type="NCBI Taxonomy" id="2705255"/>
    <lineage>
        <taxon>Bacteria</taxon>
        <taxon>Bacillati</taxon>
        <taxon>Actinomycetota</taxon>
        <taxon>Actinomycetes</taxon>
        <taxon>Kitasatosporales</taxon>
        <taxon>Streptomycetaceae</taxon>
        <taxon>Streptantibioticus</taxon>
    </lineage>
</organism>
<sequence>MTTTHDLVLAGGRVLDPESGLDAVRDVGVTGGVVSGVGERLAGRRRTDVSGLAVAPGFIDMHSHAQTVMSMRLQACDGVTTALELEAGALSVERAHREAERAGRPINYGFSASWAAARMAVLGGLKTEHARGDVPSRISDTAWTGAGTADATRRVVDRLEKELAAGALGIGVLLGYAPGAEHREYLDVARLAARYRVPTFTHARHKNQAEPGTALQGVQEIVAVGLDSGAHMHLCHLNSTSLRQLDLVTELIGRAREHGGGITTEAYPYGTSMTALGAAFLDPDNLARLGLLPTDIVYTPTGERPADAARLRTLREQDPGAMALIRYLDESRAADRELLARATLFDDTAVASDALPLYGPDGRVLTGTQWPPPEGATTHPRSAGTFARTLRVFARERAELSLLEAVRRCTLLPARILASVSPQFARKGRVRTGADADLTVFDPGTVTDNSTYDAPGRASTGIRHVLVNGTFVVRDQAVETAAMPGRPVRAGTL</sequence>
<dbReference type="InterPro" id="IPR011059">
    <property type="entry name" value="Metal-dep_hydrolase_composite"/>
</dbReference>
<name>A0ABT6VRY1_9ACTN</name>
<feature type="domain" description="Amidohydrolase 3" evidence="1">
    <location>
        <begin position="48"/>
        <end position="473"/>
    </location>
</feature>
<accession>A0ABT6VRY1</accession>
<protein>
    <submittedName>
        <fullName evidence="2">Amidohydrolase family protein</fullName>
    </submittedName>
</protein>
<dbReference type="Pfam" id="PF07969">
    <property type="entry name" value="Amidohydro_3"/>
    <property type="match status" value="1"/>
</dbReference>